<protein>
    <recommendedName>
        <fullName evidence="4">TIGR03016 family PEP-CTERM system-associated outer membrane protein</fullName>
    </recommendedName>
</protein>
<dbReference type="NCBIfam" id="TIGR03016">
    <property type="entry name" value="pepcterm_hypo_1"/>
    <property type="match status" value="1"/>
</dbReference>
<accession>A0A8S8X9V9</accession>
<comment type="caution">
    <text evidence="2">The sequence shown here is derived from an EMBL/GenBank/DDBJ whole genome shotgun (WGS) entry which is preliminary data.</text>
</comment>
<evidence type="ECO:0000313" key="3">
    <source>
        <dbReference type="Proteomes" id="UP000681075"/>
    </source>
</evidence>
<dbReference type="EMBL" id="BOPV01000001">
    <property type="protein sequence ID" value="GIL38105.1"/>
    <property type="molecule type" value="Genomic_DNA"/>
</dbReference>
<evidence type="ECO:0000256" key="1">
    <source>
        <dbReference type="SAM" id="SignalP"/>
    </source>
</evidence>
<evidence type="ECO:0000313" key="2">
    <source>
        <dbReference type="EMBL" id="GIL38105.1"/>
    </source>
</evidence>
<sequence>MALLAPLPMFVCATAHAEWTFTPRIEVSESFTDNAFDTDLDKRSDWITTIAPGFNLRSDGARARVNFDYQPTVRLYANQTSENNVEQRFSGTALVNPLDNFFVDARAFGTERSISGNRRFGDENAPLAENDRTQVYSYSISPFYRVHLSGTAQLEARYRFTQTATGDNQFDNVGSSSFRRFGSGADSRQQMFALTGTTGSEFGRLEARGYAIGQRIDGGGVLNNARRDRVGGEGEYHIDRSIGLIGGAGYEDVKFATFDGSGTSVRVKGGTWLGGIHWTPNADSQVRITYGRRDGINGLQANASWQVAPFVRVFGNWREGLTTSAEQIANNTAIFERDDITGSPLDEARNPLFNLDDSNFSIDNAVYRARGGRIGVTWTGIERTGMTLSAFSERRVAVSNTPVSQPLQVTRGVSFNVSREFNPYSSGNFNLGYRVRTGATGIGGDDNEWNVGVGYNRQLGDGFTAYARYSYYSRTSPGATSFRGGFRVEDDSHTNVITVGLRKTF</sequence>
<dbReference type="InterPro" id="IPR018759">
    <property type="entry name" value="BBP2_2"/>
</dbReference>
<gene>
    <name evidence="2" type="ORF">TMPK1_03420</name>
</gene>
<reference evidence="2" key="1">
    <citation type="submission" date="2021-02" db="EMBL/GenBank/DDBJ databases">
        <title>Genome sequence of Rhodospirillales sp. strain TMPK1 isolated from soil.</title>
        <authorList>
            <person name="Nakai R."/>
            <person name="Kusada H."/>
            <person name="Tamaki H."/>
        </authorList>
    </citation>
    <scope>NUCLEOTIDE SEQUENCE</scope>
    <source>
        <strain evidence="2">TMPK1</strain>
    </source>
</reference>
<organism evidence="2 3">
    <name type="scientific">Roseiterribacter gracilis</name>
    <dbReference type="NCBI Taxonomy" id="2812848"/>
    <lineage>
        <taxon>Bacteria</taxon>
        <taxon>Pseudomonadati</taxon>
        <taxon>Pseudomonadota</taxon>
        <taxon>Alphaproteobacteria</taxon>
        <taxon>Rhodospirillales</taxon>
        <taxon>Roseiterribacteraceae</taxon>
        <taxon>Roseiterribacter</taxon>
    </lineage>
</organism>
<keyword evidence="3" id="KW-1185">Reference proteome</keyword>
<feature type="chain" id="PRO_5035850667" description="TIGR03016 family PEP-CTERM system-associated outer membrane protein" evidence="1">
    <location>
        <begin position="18"/>
        <end position="505"/>
    </location>
</feature>
<dbReference type="Pfam" id="PF10082">
    <property type="entry name" value="BBP2_2"/>
    <property type="match status" value="1"/>
</dbReference>
<dbReference type="AlphaFoldDB" id="A0A8S8X9V9"/>
<keyword evidence="1" id="KW-0732">Signal</keyword>
<dbReference type="InterPro" id="IPR017467">
    <property type="entry name" value="CHP03016_PEP-CTERM"/>
</dbReference>
<feature type="signal peptide" evidence="1">
    <location>
        <begin position="1"/>
        <end position="17"/>
    </location>
</feature>
<proteinExistence type="predicted"/>
<name>A0A8S8X9V9_9PROT</name>
<dbReference type="Proteomes" id="UP000681075">
    <property type="component" value="Unassembled WGS sequence"/>
</dbReference>
<evidence type="ECO:0008006" key="4">
    <source>
        <dbReference type="Google" id="ProtNLM"/>
    </source>
</evidence>